<evidence type="ECO:0000313" key="5">
    <source>
        <dbReference type="Proteomes" id="UP000826188"/>
    </source>
</evidence>
<keyword evidence="5" id="KW-1185">Reference proteome</keyword>
<reference evidence="4 5" key="1">
    <citation type="submission" date="2021-07" db="EMBL/GenBank/DDBJ databases">
        <title>Hymenobacter profundi sp. nov., isolated from deep-sea water.</title>
        <authorList>
            <person name="Kim M.K."/>
        </authorList>
    </citation>
    <scope>NUCLEOTIDE SEQUENCE [LARGE SCALE GENOMIC DNA]</scope>
    <source>
        <strain evidence="4 5">M2</strain>
    </source>
</reference>
<gene>
    <name evidence="4" type="ORF">KYK14_09835</name>
</gene>
<accession>A0ABS6X1I5</accession>
<sequence length="1489" mass="161128">MSELDLSKYITGQQGVTEAAKSVRNLKAAVTLLSKSLEEDGRRIEAGLGKIMATVRTIGNTTSGLNLTSEPEKKQLYDLLQQVEALRAAKAGLREQERGNVAAQKALADTTSVYTKELREQRAALKQAYDTGNFEGLRKAALSIQALKQDSDQLAKATRGVASEFTNAKGSYNATSAELASLRAELRALGGGLDSAGKGFDQTNPRVVELNTRISQLDTQLKAADKALGQSYRSVGAYAEGILEAVAALEKEQRSLLGASAALRTQAQATGLSAEQQQQLQKEIKQTDKALDDVNGQLRTYGVGLQQSNGFVDQAGKKLKDYVLTLSAAYFSLQAIARAVQQVFEGNVEFSDQLADVRKTTGLTADEADRLVDSLKALSTRTSLQGLLDIAKVGGQLGIAKQDIADFTSAVDIAVQALGDDFSGGAEQIATELGKIANVFKKDLGPDISTNLLAIGSAVNEIGAQGAATAPFLTDVALRVGQTSAAYGVGLKNVLAYAAVLEESGSSAERAGTSLNRLFSTIAGKTEASFKIAQLGDSTLTLKEFTRLVNTDFNAAIQLFLKGLNAGGTSTTKVNALLGTLKLQSGEAKNTILALAQNTQLFAERQATASEQLQKGTSVAAEAAIKNDNLAGSWNRLKNSITNLVTDGSIGQFFKGLIDGVNTTIAALQGDKLQQSKLRAIQLSGDQVAANLRVANSARELEREYERLTGQHQLLQSKGQQPTLEQKQELQRITLRLRDALGENIGKLNQETGAFELNADAVRDAIKQRLLLANQNASTLALQLDQANRDAKGQKALNADLSTTLELRKQNLAAVGLTVARAQQLSALQIEAQAKGQTVRGYDFKAIDAYDEAQRKLTLGTRALSAIEERRALILQKLEAAGFNAADAARLLGDQQVKNSKEADKNAGDSINKDKEKAKSVADVTKAEYDLAKQRLETRIADLDRQAENPANTEALRTEALRKAAQARLELAKLEQVEGVRLAVQANKDKLNGEAAAGTERIRLAEKYAQQVKSIGSKLSKDEIALRNATLDAFAEIDKLLINQEIEALDRIIQNENAGYQVRQQAAYDAMARRLELVELESETKRRAAKGDLFALKRINEEEQAALAQTLKGAKPFDAQKYTDEVAAGYARTSLTLETLRGKRLVSEKHYQQQVRDLANQQEQEAIAALEREFGETRDVLERKQQLRQRYNEQELEQAREQSEKRQAITELVAQQIDSISSAYFQIQANRTQAELANTEAAKQREVDAAGDNAELRLKIEQDYDERVKKLRREAAAQERRQALFSIALNTAAGVASVLSTGGGTRYADFGISAGILSALVVAQGIAQAAVVLSQPLPQYFKGRRGGPAEYAEVAERGPELIESPGKGMRLASKRGITYLHQNDVVHTAERTREILRATTVQYQLPEVINHSFARGAAAMQQAAAPVVNLDKLTTTIEQGNQQMIKAIKKMPGFNVNISDDGIVEKIVARGANTTHVLNTRLRLLGRTS</sequence>
<dbReference type="NCBIfam" id="TIGR01760">
    <property type="entry name" value="tape_meas_TP901"/>
    <property type="match status" value="1"/>
</dbReference>
<dbReference type="RefSeq" id="WP_219158684.1">
    <property type="nucleotide sequence ID" value="NZ_JAHWGL010000033.1"/>
</dbReference>
<evidence type="ECO:0000313" key="4">
    <source>
        <dbReference type="EMBL" id="MBW3128849.1"/>
    </source>
</evidence>
<dbReference type="Pfam" id="PF10145">
    <property type="entry name" value="PhageMin_Tail"/>
    <property type="match status" value="1"/>
</dbReference>
<keyword evidence="1" id="KW-0175">Coiled coil</keyword>
<evidence type="ECO:0000256" key="1">
    <source>
        <dbReference type="SAM" id="Coils"/>
    </source>
</evidence>
<evidence type="ECO:0000259" key="3">
    <source>
        <dbReference type="Pfam" id="PF10145"/>
    </source>
</evidence>
<feature type="coiled-coil region" evidence="1">
    <location>
        <begin position="1160"/>
        <end position="1204"/>
    </location>
</feature>
<feature type="coiled-coil region" evidence="1">
    <location>
        <begin position="926"/>
        <end position="977"/>
    </location>
</feature>
<protein>
    <submittedName>
        <fullName evidence="4">Phage tail tape measure protein</fullName>
    </submittedName>
</protein>
<feature type="region of interest" description="Disordered" evidence="2">
    <location>
        <begin position="899"/>
        <end position="918"/>
    </location>
</feature>
<feature type="coiled-coil region" evidence="1">
    <location>
        <begin position="691"/>
        <end position="718"/>
    </location>
</feature>
<proteinExistence type="predicted"/>
<evidence type="ECO:0000256" key="2">
    <source>
        <dbReference type="SAM" id="MobiDB-lite"/>
    </source>
</evidence>
<dbReference type="Proteomes" id="UP000826188">
    <property type="component" value="Unassembled WGS sequence"/>
</dbReference>
<comment type="caution">
    <text evidence="4">The sequence shown here is derived from an EMBL/GenBank/DDBJ whole genome shotgun (WGS) entry which is preliminary data.</text>
</comment>
<dbReference type="EMBL" id="JAHWGL010000033">
    <property type="protein sequence ID" value="MBW3128849.1"/>
    <property type="molecule type" value="Genomic_DNA"/>
</dbReference>
<dbReference type="InterPro" id="IPR010090">
    <property type="entry name" value="Phage_tape_meas"/>
</dbReference>
<name>A0ABS6X1I5_9BACT</name>
<organism evidence="4 5">
    <name type="scientific">Hymenobacter profundi</name>
    <dbReference type="NCBI Taxonomy" id="1982110"/>
    <lineage>
        <taxon>Bacteria</taxon>
        <taxon>Pseudomonadati</taxon>
        <taxon>Bacteroidota</taxon>
        <taxon>Cytophagia</taxon>
        <taxon>Cytophagales</taxon>
        <taxon>Hymenobacteraceae</taxon>
        <taxon>Hymenobacter</taxon>
    </lineage>
</organism>
<feature type="domain" description="Phage tail tape measure protein" evidence="3">
    <location>
        <begin position="374"/>
        <end position="562"/>
    </location>
</feature>